<organism evidence="2 3">
    <name type="scientific">Rhizobium giardinii</name>
    <dbReference type="NCBI Taxonomy" id="56731"/>
    <lineage>
        <taxon>Bacteria</taxon>
        <taxon>Pseudomonadati</taxon>
        <taxon>Pseudomonadota</taxon>
        <taxon>Alphaproteobacteria</taxon>
        <taxon>Hyphomicrobiales</taxon>
        <taxon>Rhizobiaceae</taxon>
        <taxon>Rhizobium/Agrobacterium group</taxon>
        <taxon>Rhizobium</taxon>
    </lineage>
</organism>
<protein>
    <recommendedName>
        <fullName evidence="4">Transmembrane protein</fullName>
    </recommendedName>
</protein>
<evidence type="ECO:0008006" key="4">
    <source>
        <dbReference type="Google" id="ProtNLM"/>
    </source>
</evidence>
<evidence type="ECO:0000313" key="2">
    <source>
        <dbReference type="EMBL" id="MBB5534602.1"/>
    </source>
</evidence>
<sequence>MTMAESQKTKKFGIDPSTHELILGSWRLQLPQSRAWRIALGAVLIFGGILGFLPFLGFWMIPLGLIVLSHDLAFVRRQRRRLSVWWARKRETTNTNAR</sequence>
<evidence type="ECO:0000313" key="3">
    <source>
        <dbReference type="Proteomes" id="UP000585507"/>
    </source>
</evidence>
<dbReference type="AlphaFoldDB" id="A0A7W8X7K4"/>
<dbReference type="Proteomes" id="UP000585507">
    <property type="component" value="Unassembled WGS sequence"/>
</dbReference>
<keyword evidence="1" id="KW-0812">Transmembrane</keyword>
<evidence type="ECO:0000256" key="1">
    <source>
        <dbReference type="SAM" id="Phobius"/>
    </source>
</evidence>
<gene>
    <name evidence="2" type="ORF">GGD55_001285</name>
</gene>
<reference evidence="2 3" key="1">
    <citation type="submission" date="2020-08" db="EMBL/GenBank/DDBJ databases">
        <title>Genomic Encyclopedia of Type Strains, Phase IV (KMG-V): Genome sequencing to study the core and pangenomes of soil and plant-associated prokaryotes.</title>
        <authorList>
            <person name="Whitman W."/>
        </authorList>
    </citation>
    <scope>NUCLEOTIDE SEQUENCE [LARGE SCALE GENOMIC DNA]</scope>
    <source>
        <strain evidence="2 3">SEMIA 4084</strain>
    </source>
</reference>
<accession>A0A7W8X7K4</accession>
<dbReference type="EMBL" id="JACHBK010000003">
    <property type="protein sequence ID" value="MBB5534602.1"/>
    <property type="molecule type" value="Genomic_DNA"/>
</dbReference>
<keyword evidence="3" id="KW-1185">Reference proteome</keyword>
<feature type="transmembrane region" description="Helical" evidence="1">
    <location>
        <begin position="35"/>
        <end position="53"/>
    </location>
</feature>
<name>A0A7W8X7K4_9HYPH</name>
<proteinExistence type="predicted"/>
<comment type="caution">
    <text evidence="2">The sequence shown here is derived from an EMBL/GenBank/DDBJ whole genome shotgun (WGS) entry which is preliminary data.</text>
</comment>
<keyword evidence="1" id="KW-1133">Transmembrane helix</keyword>
<keyword evidence="1" id="KW-0472">Membrane</keyword>